<dbReference type="Proteomes" id="UP000248395">
    <property type="component" value="Unassembled WGS sequence"/>
</dbReference>
<evidence type="ECO:0000313" key="2">
    <source>
        <dbReference type="EMBL" id="PXX44724.1"/>
    </source>
</evidence>
<dbReference type="AlphaFoldDB" id="A0A318J9H9"/>
<evidence type="ECO:0008006" key="4">
    <source>
        <dbReference type="Google" id="ProtNLM"/>
    </source>
</evidence>
<name>A0A318J9H9_9NEIS</name>
<evidence type="ECO:0000256" key="1">
    <source>
        <dbReference type="SAM" id="MobiDB-lite"/>
    </source>
</evidence>
<dbReference type="OrthoDB" id="6058508at2"/>
<sequence length="375" mass="40560">MRKLALKKLKSSDLSLFKSYLTNHPQTKQKGFNLDLSVIEKVFFPSLRASLEPLSKRAAHVDLTMYGPGMAGAHTLARKVKRDAKNIRLNGEIIDSPVTDPDRYDILAPGDFAVMEFVGAALPTAVNVVLVAAGSPEDATLHAKFASLLPSPADSMKVLPESQLEDAIKDAAPSISHPIRDWLDAALLEEVAQGSSEAVETLNKSRPGRGLSPSDLKAAKDSAERTGRLGEELLDQYLKSSGFSGVASHEWVAQVNAVSPFDFSLKMDDGSERHADAKSTSGKFSTPIYLSVGEIKHALSSGVPYDIFRLYEITESSASLRVARDIAPQVAPVYKAISAMPPGVKVDSLSFDPSFFEFAPDVFEVEVPEEDEEGE</sequence>
<feature type="region of interest" description="Disordered" evidence="1">
    <location>
        <begin position="198"/>
        <end position="224"/>
    </location>
</feature>
<evidence type="ECO:0000313" key="3">
    <source>
        <dbReference type="Proteomes" id="UP000248395"/>
    </source>
</evidence>
<dbReference type="RefSeq" id="WP_146215982.1">
    <property type="nucleotide sequence ID" value="NZ_LNQU01000146.1"/>
</dbReference>
<organism evidence="2 3">
    <name type="scientific">Aquitalea magnusonii</name>
    <dbReference type="NCBI Taxonomy" id="332411"/>
    <lineage>
        <taxon>Bacteria</taxon>
        <taxon>Pseudomonadati</taxon>
        <taxon>Pseudomonadota</taxon>
        <taxon>Betaproteobacteria</taxon>
        <taxon>Neisseriales</taxon>
        <taxon>Chromobacteriaceae</taxon>
        <taxon>Aquitalea</taxon>
    </lineage>
</organism>
<protein>
    <recommendedName>
        <fullName evidence="4">Protein NO VEIN C-terminal domain-containing protein</fullName>
    </recommendedName>
</protein>
<keyword evidence="3" id="KW-1185">Reference proteome</keyword>
<gene>
    <name evidence="2" type="ORF">DFR38_112154</name>
</gene>
<accession>A0A318J9H9</accession>
<dbReference type="EMBL" id="QJKC01000012">
    <property type="protein sequence ID" value="PXX44724.1"/>
    <property type="molecule type" value="Genomic_DNA"/>
</dbReference>
<proteinExistence type="predicted"/>
<comment type="caution">
    <text evidence="2">The sequence shown here is derived from an EMBL/GenBank/DDBJ whole genome shotgun (WGS) entry which is preliminary data.</text>
</comment>
<reference evidence="2 3" key="1">
    <citation type="submission" date="2018-05" db="EMBL/GenBank/DDBJ databases">
        <title>Genomic Encyclopedia of Type Strains, Phase IV (KMG-IV): sequencing the most valuable type-strain genomes for metagenomic binning, comparative biology and taxonomic classification.</title>
        <authorList>
            <person name="Goeker M."/>
        </authorList>
    </citation>
    <scope>NUCLEOTIDE SEQUENCE [LARGE SCALE GENOMIC DNA]</scope>
    <source>
        <strain evidence="2 3">DSM 25134</strain>
    </source>
</reference>